<proteinExistence type="predicted"/>
<evidence type="ECO:0000259" key="2">
    <source>
        <dbReference type="Pfam" id="PF00850"/>
    </source>
</evidence>
<reference evidence="3" key="2">
    <citation type="journal article" date="2018" name="Environ. Sci. Technol.">
        <title>The Toxicogenome of Hyalella azteca: A Model for Sediment Ecotoxicology and Evolutionary Toxicology.</title>
        <authorList>
            <person name="Poynton H.C."/>
            <person name="Hasenbein S."/>
            <person name="Benoit J.B."/>
            <person name="Sepulveda M.S."/>
            <person name="Poelchau M.F."/>
            <person name="Hughes D.S.T."/>
            <person name="Murali S.C."/>
            <person name="Chen S."/>
            <person name="Glastad K.M."/>
            <person name="Goodisman M.A.D."/>
            <person name="Werren J.H."/>
            <person name="Vineis J.H."/>
            <person name="Bowen J.L."/>
            <person name="Friedrich M."/>
            <person name="Jones J."/>
            <person name="Robertson H.M."/>
            <person name="Feyereisen R."/>
            <person name="Mechler-Hickson A."/>
            <person name="Mathers N."/>
            <person name="Lee C.E."/>
            <person name="Colbourne J.K."/>
            <person name="Biales A."/>
            <person name="Johnston J.S."/>
            <person name="Wellborn G.A."/>
            <person name="Rosendale A.J."/>
            <person name="Cridge A.G."/>
            <person name="Munoz-Torres M.C."/>
            <person name="Bain P.A."/>
            <person name="Manny A.R."/>
            <person name="Major K.M."/>
            <person name="Lambert F.N."/>
            <person name="Vulpe C.D."/>
            <person name="Tuck P."/>
            <person name="Blalock B.J."/>
            <person name="Lin Y.Y."/>
            <person name="Smith M.E."/>
            <person name="Ochoa-Acuna H."/>
            <person name="Chen M.M."/>
            <person name="Childers C.P."/>
            <person name="Qu J."/>
            <person name="Dugan S."/>
            <person name="Lee S.L."/>
            <person name="Chao H."/>
            <person name="Dinh H."/>
            <person name="Han Y."/>
            <person name="Doddapaneni H."/>
            <person name="Worley K.C."/>
            <person name="Muzny D.M."/>
            <person name="Gibbs R.A."/>
            <person name="Richards S."/>
        </authorList>
    </citation>
    <scope>NUCLEOTIDE SEQUENCE</scope>
    <source>
        <strain evidence="3">HAZT.00-mixed</strain>
        <tissue evidence="3">Whole organism</tissue>
    </source>
</reference>
<comment type="caution">
    <text evidence="3">The sequence shown here is derived from an EMBL/GenBank/DDBJ whole genome shotgun (WGS) entry which is preliminary data.</text>
</comment>
<dbReference type="Proteomes" id="UP000711488">
    <property type="component" value="Unassembled WGS sequence"/>
</dbReference>
<accession>A0A6A0H3Q0</accession>
<dbReference type="OrthoDB" id="437693at2759"/>
<dbReference type="PANTHER" id="PTHR10625">
    <property type="entry name" value="HISTONE DEACETYLASE HDAC1-RELATED"/>
    <property type="match status" value="1"/>
</dbReference>
<dbReference type="PANTHER" id="PTHR10625:SF23">
    <property type="entry name" value="HISTONE DEACETYLASE 11"/>
    <property type="match status" value="1"/>
</dbReference>
<feature type="domain" description="Histone deacetylase" evidence="2">
    <location>
        <begin position="22"/>
        <end position="115"/>
    </location>
</feature>
<comment type="catalytic activity">
    <reaction evidence="1">
        <text>N(6)-acetyl-L-lysyl-[histone] + H2O = L-lysyl-[histone] + acetate</text>
        <dbReference type="Rhea" id="RHEA:58196"/>
        <dbReference type="Rhea" id="RHEA-COMP:9845"/>
        <dbReference type="Rhea" id="RHEA-COMP:11338"/>
        <dbReference type="ChEBI" id="CHEBI:15377"/>
        <dbReference type="ChEBI" id="CHEBI:29969"/>
        <dbReference type="ChEBI" id="CHEBI:30089"/>
        <dbReference type="ChEBI" id="CHEBI:61930"/>
        <dbReference type="EC" id="3.5.1.98"/>
    </reaction>
</comment>
<dbReference type="GO" id="GO:0000118">
    <property type="term" value="C:histone deacetylase complex"/>
    <property type="evidence" value="ECO:0007669"/>
    <property type="project" value="TreeGrafter"/>
</dbReference>
<gene>
    <name evidence="3" type="ORF">HAZT_HAZT004784</name>
</gene>
<dbReference type="InterPro" id="IPR037138">
    <property type="entry name" value="His_deacetylse_dom_sf"/>
</dbReference>
<dbReference type="EMBL" id="JQDR03008861">
    <property type="protein sequence ID" value="KAA0196515.1"/>
    <property type="molecule type" value="Genomic_DNA"/>
</dbReference>
<dbReference type="InterPro" id="IPR023801">
    <property type="entry name" value="His_deacetylse_dom"/>
</dbReference>
<dbReference type="Pfam" id="PF00850">
    <property type="entry name" value="Hist_deacetyl"/>
    <property type="match status" value="1"/>
</dbReference>
<reference evidence="3" key="3">
    <citation type="submission" date="2019-06" db="EMBL/GenBank/DDBJ databases">
        <authorList>
            <person name="Poynton C."/>
            <person name="Hasenbein S."/>
            <person name="Benoit J.B."/>
            <person name="Sepulveda M.S."/>
            <person name="Poelchau M.F."/>
            <person name="Murali S.C."/>
            <person name="Chen S."/>
            <person name="Glastad K.M."/>
            <person name="Werren J.H."/>
            <person name="Vineis J.H."/>
            <person name="Bowen J.L."/>
            <person name="Friedrich M."/>
            <person name="Jones J."/>
            <person name="Robertson H.M."/>
            <person name="Feyereisen R."/>
            <person name="Mechler-Hickson A."/>
            <person name="Mathers N."/>
            <person name="Lee C.E."/>
            <person name="Colbourne J.K."/>
            <person name="Biales A."/>
            <person name="Johnston J.S."/>
            <person name="Wellborn G.A."/>
            <person name="Rosendale A.J."/>
            <person name="Cridge A.G."/>
            <person name="Munoz-Torres M.C."/>
            <person name="Bain P.A."/>
            <person name="Manny A.R."/>
            <person name="Major K.M."/>
            <person name="Lambert F.N."/>
            <person name="Vulpe C.D."/>
            <person name="Tuck P."/>
            <person name="Blalock B.J."/>
            <person name="Lin Y.-Y."/>
            <person name="Smith M.E."/>
            <person name="Ochoa-Acuna H."/>
            <person name="Chen M.-J.M."/>
            <person name="Childers C.P."/>
            <person name="Qu J."/>
            <person name="Dugan S."/>
            <person name="Lee S.L."/>
            <person name="Chao H."/>
            <person name="Dinh H."/>
            <person name="Han Y."/>
            <person name="Doddapaneni H."/>
            <person name="Worley K.C."/>
            <person name="Muzny D.M."/>
            <person name="Gibbs R.A."/>
            <person name="Richards S."/>
        </authorList>
    </citation>
    <scope>NUCLEOTIDE SEQUENCE</scope>
    <source>
        <strain evidence="3">HAZT.00-mixed</strain>
        <tissue evidence="3">Whole organism</tissue>
    </source>
</reference>
<sequence length="125" mass="14172">MRLADCGFDVKCLELGFISQFQGNGHERDFMGRKDVFIMDVYNRLVYPRDEQAKKAISKRIELSPFTEDPRYLQAVEEGLEQSLEEFPADLVIYNAGTDILEGDPLGLLSVTRKAGAHALFDEQL</sequence>
<dbReference type="GO" id="GO:0141221">
    <property type="term" value="F:histone deacetylase activity, hydrolytic mechanism"/>
    <property type="evidence" value="ECO:0007669"/>
    <property type="project" value="UniProtKB-EC"/>
</dbReference>
<evidence type="ECO:0000313" key="3">
    <source>
        <dbReference type="EMBL" id="KAA0196515.1"/>
    </source>
</evidence>
<reference evidence="3" key="1">
    <citation type="submission" date="2014-08" db="EMBL/GenBank/DDBJ databases">
        <authorList>
            <person name="Murali S."/>
            <person name="Richards S."/>
            <person name="Bandaranaike D."/>
            <person name="Bellair M."/>
            <person name="Blankenburg K."/>
            <person name="Chao H."/>
            <person name="Dinh H."/>
            <person name="Doddapaneni H."/>
            <person name="Dugan-Rocha S."/>
            <person name="Elkadiri S."/>
            <person name="Gnanaolivu R."/>
            <person name="Hughes D."/>
            <person name="Lee S."/>
            <person name="Li M."/>
            <person name="Ming W."/>
            <person name="Munidasa M."/>
            <person name="Muniz J."/>
            <person name="Nguyen L."/>
            <person name="Osuji N."/>
            <person name="Pu L.-L."/>
            <person name="Puazo M."/>
            <person name="Skinner E."/>
            <person name="Qu C."/>
            <person name="Quiroz J."/>
            <person name="Raj R."/>
            <person name="Weissenberger G."/>
            <person name="Xin Y."/>
            <person name="Zou X."/>
            <person name="Han Y."/>
            <person name="Worley K."/>
            <person name="Muzny D."/>
            <person name="Gibbs R."/>
        </authorList>
    </citation>
    <scope>NUCLEOTIDE SEQUENCE</scope>
    <source>
        <strain evidence="3">HAZT.00-mixed</strain>
        <tissue evidence="3">Whole organism</tissue>
    </source>
</reference>
<organism evidence="3">
    <name type="scientific">Hyalella azteca</name>
    <name type="common">Amphipod</name>
    <dbReference type="NCBI Taxonomy" id="294128"/>
    <lineage>
        <taxon>Eukaryota</taxon>
        <taxon>Metazoa</taxon>
        <taxon>Ecdysozoa</taxon>
        <taxon>Arthropoda</taxon>
        <taxon>Crustacea</taxon>
        <taxon>Multicrustacea</taxon>
        <taxon>Malacostraca</taxon>
        <taxon>Eumalacostraca</taxon>
        <taxon>Peracarida</taxon>
        <taxon>Amphipoda</taxon>
        <taxon>Senticaudata</taxon>
        <taxon>Talitrida</taxon>
        <taxon>Talitroidea</taxon>
        <taxon>Hyalellidae</taxon>
        <taxon>Hyalella</taxon>
    </lineage>
</organism>
<evidence type="ECO:0000256" key="1">
    <source>
        <dbReference type="ARBA" id="ARBA00048287"/>
    </source>
</evidence>
<dbReference type="InterPro" id="IPR023696">
    <property type="entry name" value="Ureohydrolase_dom_sf"/>
</dbReference>
<dbReference type="SUPFAM" id="SSF52768">
    <property type="entry name" value="Arginase/deacetylase"/>
    <property type="match status" value="1"/>
</dbReference>
<name>A0A6A0H3Q0_HYAAZ</name>
<dbReference type="AlphaFoldDB" id="A0A6A0H3Q0"/>
<protein>
    <recommendedName>
        <fullName evidence="2">Histone deacetylase domain-containing protein</fullName>
    </recommendedName>
</protein>
<dbReference type="GO" id="GO:0040029">
    <property type="term" value="P:epigenetic regulation of gene expression"/>
    <property type="evidence" value="ECO:0007669"/>
    <property type="project" value="TreeGrafter"/>
</dbReference>
<dbReference type="Gene3D" id="3.40.800.20">
    <property type="entry name" value="Histone deacetylase domain"/>
    <property type="match status" value="1"/>
</dbReference>